<evidence type="ECO:0000256" key="7">
    <source>
        <dbReference type="ARBA" id="ARBA00022722"/>
    </source>
</evidence>
<evidence type="ECO:0000256" key="2">
    <source>
        <dbReference type="ARBA" id="ARBA00004123"/>
    </source>
</evidence>
<keyword evidence="9" id="KW-0378">Hydrolase</keyword>
<comment type="cofactor">
    <cofactor evidence="1">
        <name>a divalent metal cation</name>
        <dbReference type="ChEBI" id="CHEBI:60240"/>
    </cofactor>
</comment>
<comment type="similarity">
    <text evidence="4">Belongs to the HARBI1 family.</text>
</comment>
<dbReference type="Pfam" id="PF13359">
    <property type="entry name" value="DDE_Tnp_4"/>
    <property type="match status" value="1"/>
</dbReference>
<protein>
    <recommendedName>
        <fullName evidence="5">Putative nuclease HARBI1</fullName>
    </recommendedName>
    <alternativeName>
        <fullName evidence="11">Harbinger transposase-derived nuclease</fullName>
    </alternativeName>
</protein>
<evidence type="ECO:0000256" key="3">
    <source>
        <dbReference type="ARBA" id="ARBA00004496"/>
    </source>
</evidence>
<dbReference type="EMBL" id="CALNXI010004571">
    <property type="protein sequence ID" value="CAH3196085.1"/>
    <property type="molecule type" value="Genomic_DNA"/>
</dbReference>
<evidence type="ECO:0000256" key="9">
    <source>
        <dbReference type="ARBA" id="ARBA00022801"/>
    </source>
</evidence>
<gene>
    <name evidence="14" type="ORF">PEVE_00031760</name>
</gene>
<evidence type="ECO:0000313" key="15">
    <source>
        <dbReference type="Proteomes" id="UP001159427"/>
    </source>
</evidence>
<proteinExistence type="inferred from homology"/>
<dbReference type="InterPro" id="IPR026103">
    <property type="entry name" value="HARBI1_animal"/>
</dbReference>
<dbReference type="PANTHER" id="PTHR22930">
    <property type="match status" value="1"/>
</dbReference>
<dbReference type="Proteomes" id="UP001159427">
    <property type="component" value="Unassembled WGS sequence"/>
</dbReference>
<evidence type="ECO:0000256" key="12">
    <source>
        <dbReference type="ARBA" id="ARBA00045850"/>
    </source>
</evidence>
<reference evidence="14 15" key="1">
    <citation type="submission" date="2022-05" db="EMBL/GenBank/DDBJ databases">
        <authorList>
            <consortium name="Genoscope - CEA"/>
            <person name="William W."/>
        </authorList>
    </citation>
    <scope>NUCLEOTIDE SEQUENCE [LARGE SCALE GENOMIC DNA]</scope>
</reference>
<feature type="domain" description="DDE Tnp4" evidence="13">
    <location>
        <begin position="177"/>
        <end position="293"/>
    </location>
</feature>
<evidence type="ECO:0000256" key="10">
    <source>
        <dbReference type="ARBA" id="ARBA00023242"/>
    </source>
</evidence>
<dbReference type="InterPro" id="IPR045249">
    <property type="entry name" value="HARBI1-like"/>
</dbReference>
<dbReference type="PRINTS" id="PR02086">
    <property type="entry name" value="PUTNUCHARBI1"/>
</dbReference>
<evidence type="ECO:0000256" key="8">
    <source>
        <dbReference type="ARBA" id="ARBA00022723"/>
    </source>
</evidence>
<evidence type="ECO:0000259" key="13">
    <source>
        <dbReference type="Pfam" id="PF13359"/>
    </source>
</evidence>
<evidence type="ECO:0000256" key="4">
    <source>
        <dbReference type="ARBA" id="ARBA00006958"/>
    </source>
</evidence>
<dbReference type="InterPro" id="IPR027806">
    <property type="entry name" value="HARBI1_dom"/>
</dbReference>
<evidence type="ECO:0000256" key="11">
    <source>
        <dbReference type="ARBA" id="ARBA00030126"/>
    </source>
</evidence>
<sequence>MADVLMLLPELIEDDVNVINDNIEDGDDIVVFSAASCFMRRNLTRIAGYFEQTVPRYLPDEFKHHFRMTKETFEILSSEILRTGHIPLGNPSGRPVIQPQKQILTFLWGMANQEPARAIADRFDITRSSYNRVFRRVVMAAVGLSNEYIRWPTGNKILEISTSFEDEGRFPGVIGLIDGTHIRIRAPENGPEAYINRKKFHSLNVQLVGDDKLLFTDVVAGWPGSVHDSRVLRNSVLWNTSAHKFPGDTHLLGDGGYPLLSWLITPFRDNGHLTAQQRRFNRTLSSIRQKKEKGQFLF</sequence>
<evidence type="ECO:0000313" key="14">
    <source>
        <dbReference type="EMBL" id="CAH3196085.1"/>
    </source>
</evidence>
<dbReference type="PANTHER" id="PTHR22930:SF85">
    <property type="entry name" value="GH03217P-RELATED"/>
    <property type="match status" value="1"/>
</dbReference>
<evidence type="ECO:0000256" key="1">
    <source>
        <dbReference type="ARBA" id="ARBA00001968"/>
    </source>
</evidence>
<keyword evidence="6" id="KW-0963">Cytoplasm</keyword>
<keyword evidence="8" id="KW-0479">Metal-binding</keyword>
<evidence type="ECO:0000256" key="5">
    <source>
        <dbReference type="ARBA" id="ARBA00015519"/>
    </source>
</evidence>
<comment type="caution">
    <text evidence="14">The sequence shown here is derived from an EMBL/GenBank/DDBJ whole genome shotgun (WGS) entry which is preliminary data.</text>
</comment>
<accession>A0ABN8SWZ9</accession>
<keyword evidence="10" id="KW-0539">Nucleus</keyword>
<organism evidence="14 15">
    <name type="scientific">Porites evermanni</name>
    <dbReference type="NCBI Taxonomy" id="104178"/>
    <lineage>
        <taxon>Eukaryota</taxon>
        <taxon>Metazoa</taxon>
        <taxon>Cnidaria</taxon>
        <taxon>Anthozoa</taxon>
        <taxon>Hexacorallia</taxon>
        <taxon>Scleractinia</taxon>
        <taxon>Fungiina</taxon>
        <taxon>Poritidae</taxon>
        <taxon>Porites</taxon>
    </lineage>
</organism>
<name>A0ABN8SWZ9_9CNID</name>
<evidence type="ECO:0000256" key="6">
    <source>
        <dbReference type="ARBA" id="ARBA00022490"/>
    </source>
</evidence>
<keyword evidence="7" id="KW-0540">Nuclease</keyword>
<comment type="subcellular location">
    <subcellularLocation>
        <location evidence="3">Cytoplasm</location>
    </subcellularLocation>
    <subcellularLocation>
        <location evidence="2">Nucleus</location>
    </subcellularLocation>
</comment>
<keyword evidence="15" id="KW-1185">Reference proteome</keyword>
<comment type="function">
    <text evidence="12">Transposase-derived protein that may have nuclease activity. Does not have transposase activity.</text>
</comment>